<proteinExistence type="predicted"/>
<gene>
    <name evidence="1" type="ORF">C7453_1055</name>
</gene>
<dbReference type="Proteomes" id="UP000254958">
    <property type="component" value="Unassembled WGS sequence"/>
</dbReference>
<reference evidence="1 2" key="1">
    <citation type="submission" date="2018-07" db="EMBL/GenBank/DDBJ databases">
        <title>Genomic Encyclopedia of Type Strains, Phase IV (KMG-IV): sequencing the most valuable type-strain genomes for metagenomic binning, comparative biology and taxonomic classification.</title>
        <authorList>
            <person name="Goeker M."/>
        </authorList>
    </citation>
    <scope>NUCLEOTIDE SEQUENCE [LARGE SCALE GENOMIC DNA]</scope>
    <source>
        <strain evidence="1 2">DSM 5603</strain>
    </source>
</reference>
<name>A0A370G1E4_GLULI</name>
<sequence>MLNGKRHLFAVIVLCALPAGCTDDDQGKGDLHTAVSRCFARYPFRKGTAYDRFTCITNAHLRYGPGAVGTNYDLISQVDLASLRIGLDVDAGTLSVPEAEKELHWVTTKAQTQAIERINPNPAATMPPHRSATGSAR</sequence>
<protein>
    <submittedName>
        <fullName evidence="1">Uncharacterized protein</fullName>
    </submittedName>
</protein>
<comment type="caution">
    <text evidence="1">The sequence shown here is derived from an EMBL/GenBank/DDBJ whole genome shotgun (WGS) entry which is preliminary data.</text>
</comment>
<accession>A0A370G1E4</accession>
<organism evidence="1 2">
    <name type="scientific">Gluconacetobacter liquefaciens</name>
    <name type="common">Acetobacter liquefaciens</name>
    <dbReference type="NCBI Taxonomy" id="89584"/>
    <lineage>
        <taxon>Bacteria</taxon>
        <taxon>Pseudomonadati</taxon>
        <taxon>Pseudomonadota</taxon>
        <taxon>Alphaproteobacteria</taxon>
        <taxon>Acetobacterales</taxon>
        <taxon>Acetobacteraceae</taxon>
        <taxon>Gluconacetobacter</taxon>
    </lineage>
</organism>
<evidence type="ECO:0000313" key="2">
    <source>
        <dbReference type="Proteomes" id="UP000254958"/>
    </source>
</evidence>
<dbReference type="RefSeq" id="WP_245948965.1">
    <property type="nucleotide sequence ID" value="NZ_BJMI01000006.1"/>
</dbReference>
<keyword evidence="2" id="KW-1185">Reference proteome</keyword>
<dbReference type="AlphaFoldDB" id="A0A370G1E4"/>
<dbReference type="EMBL" id="QQAW01000005">
    <property type="protein sequence ID" value="RDI37598.1"/>
    <property type="molecule type" value="Genomic_DNA"/>
</dbReference>
<evidence type="ECO:0000313" key="1">
    <source>
        <dbReference type="EMBL" id="RDI37598.1"/>
    </source>
</evidence>